<protein>
    <submittedName>
        <fullName evidence="1">Uncharacterized protein</fullName>
    </submittedName>
</protein>
<dbReference type="AlphaFoldDB" id="A0A9X8H8V1"/>
<gene>
    <name evidence="1" type="ORF">DYB28_006392</name>
</gene>
<dbReference type="Proteomes" id="UP000275652">
    <property type="component" value="Unassembled WGS sequence"/>
</dbReference>
<name>A0A9X8H8V1_APHAT</name>
<organism evidence="1 2">
    <name type="scientific">Aphanomyces astaci</name>
    <name type="common">Crayfish plague agent</name>
    <dbReference type="NCBI Taxonomy" id="112090"/>
    <lineage>
        <taxon>Eukaryota</taxon>
        <taxon>Sar</taxon>
        <taxon>Stramenopiles</taxon>
        <taxon>Oomycota</taxon>
        <taxon>Saprolegniomycetes</taxon>
        <taxon>Saprolegniales</taxon>
        <taxon>Verrucalvaceae</taxon>
        <taxon>Aphanomyces</taxon>
    </lineage>
</organism>
<evidence type="ECO:0000313" key="1">
    <source>
        <dbReference type="EMBL" id="RLO04795.1"/>
    </source>
</evidence>
<sequence>MQLLCDKGPDDDHDEDDDVDVAIVDDWRPVLSSTAKPKPKKRKRGIDADARAAMAWAEPSLPTTYVPGDAAHSGKMVVLLQLIRERYSSTYSCSSLDTNDMYF</sequence>
<dbReference type="EMBL" id="QUTI01028226">
    <property type="protein sequence ID" value="RLO04795.1"/>
    <property type="molecule type" value="Genomic_DNA"/>
</dbReference>
<reference evidence="1 2" key="1">
    <citation type="journal article" date="2018" name="J. Invertebr. Pathol.">
        <title>New genotyping method for the causative agent of crayfish plague (Aphanomyces astaci) based on whole genome data.</title>
        <authorList>
            <person name="Minardi D."/>
            <person name="Studholme D.J."/>
            <person name="van der Giezen M."/>
            <person name="Pretto T."/>
            <person name="Oidtmann B."/>
        </authorList>
    </citation>
    <scope>NUCLEOTIDE SEQUENCE [LARGE SCALE GENOMIC DNA]</scope>
    <source>
        <strain evidence="1 2">KB13</strain>
    </source>
</reference>
<comment type="caution">
    <text evidence="1">The sequence shown here is derived from an EMBL/GenBank/DDBJ whole genome shotgun (WGS) entry which is preliminary data.</text>
</comment>
<proteinExistence type="predicted"/>
<accession>A0A9X8H8V1</accession>
<evidence type="ECO:0000313" key="2">
    <source>
        <dbReference type="Proteomes" id="UP000275652"/>
    </source>
</evidence>